<organism evidence="2 3">
    <name type="scientific">Vanrija pseudolonga</name>
    <dbReference type="NCBI Taxonomy" id="143232"/>
    <lineage>
        <taxon>Eukaryota</taxon>
        <taxon>Fungi</taxon>
        <taxon>Dikarya</taxon>
        <taxon>Basidiomycota</taxon>
        <taxon>Agaricomycotina</taxon>
        <taxon>Tremellomycetes</taxon>
        <taxon>Trichosporonales</taxon>
        <taxon>Trichosporonaceae</taxon>
        <taxon>Vanrija</taxon>
    </lineage>
</organism>
<feature type="region of interest" description="Disordered" evidence="1">
    <location>
        <begin position="1"/>
        <end position="28"/>
    </location>
</feature>
<dbReference type="EMBL" id="CP086717">
    <property type="protein sequence ID" value="WOO82611.1"/>
    <property type="molecule type" value="Genomic_DNA"/>
</dbReference>
<sequence length="373" mass="38905">MSVLSEAESASLANHPPPTPLTERSLRNFDAANTEVPVALGLKLGAMAESASDARASVGSQALGEPRSPLTQVFDWGAQRELALKARLDAAAGIMPTESPGVRLREAAEDSEIPTPPRFVPAAGSWKRGTFGPMTSSSASTSAAGSDKQSGESDPTLVSQLEQTTPEASPIDPNSLMSPVSPDSAYSNSGETAPHFPSASTSRLVAGMLSPLPESPVDRTALLSPVSVDSAYSHSAETAIHFTESNTSLPPAFLSTLPEASSIWVTTPAITLTDPSSSTAMLAHTASRRRAPQFKPSLQPVYADVGHGRAESTGRYPVAYHHGSIGGQIVRERDGSGGSGASTPASDAPEVATIAERTRRRWSGGSRQWRVVE</sequence>
<feature type="compositionally biased region" description="Low complexity" evidence="1">
    <location>
        <begin position="1"/>
        <end position="13"/>
    </location>
</feature>
<name>A0AAF0YD46_9TREE</name>
<gene>
    <name evidence="2" type="ORF">LOC62_04G006091</name>
</gene>
<reference evidence="2" key="1">
    <citation type="submission" date="2023-10" db="EMBL/GenBank/DDBJ databases">
        <authorList>
            <person name="Noh H."/>
        </authorList>
    </citation>
    <scope>NUCLEOTIDE SEQUENCE</scope>
    <source>
        <strain evidence="2">DUCC4014</strain>
    </source>
</reference>
<dbReference type="GeneID" id="87809318"/>
<dbReference type="Proteomes" id="UP000827549">
    <property type="component" value="Chromosome 4"/>
</dbReference>
<feature type="region of interest" description="Disordered" evidence="1">
    <location>
        <begin position="103"/>
        <end position="199"/>
    </location>
</feature>
<keyword evidence="3" id="KW-1185">Reference proteome</keyword>
<dbReference type="AlphaFoldDB" id="A0AAF0YD46"/>
<evidence type="ECO:0000313" key="3">
    <source>
        <dbReference type="Proteomes" id="UP000827549"/>
    </source>
</evidence>
<dbReference type="RefSeq" id="XP_062628643.1">
    <property type="nucleotide sequence ID" value="XM_062772659.1"/>
</dbReference>
<protein>
    <submittedName>
        <fullName evidence="2">Uncharacterized protein</fullName>
    </submittedName>
</protein>
<feature type="compositionally biased region" description="Low complexity" evidence="1">
    <location>
        <begin position="135"/>
        <end position="146"/>
    </location>
</feature>
<feature type="region of interest" description="Disordered" evidence="1">
    <location>
        <begin position="328"/>
        <end position="373"/>
    </location>
</feature>
<feature type="compositionally biased region" description="Polar residues" evidence="1">
    <location>
        <begin position="152"/>
        <end position="167"/>
    </location>
</feature>
<evidence type="ECO:0000313" key="2">
    <source>
        <dbReference type="EMBL" id="WOO82611.1"/>
    </source>
</evidence>
<evidence type="ECO:0000256" key="1">
    <source>
        <dbReference type="SAM" id="MobiDB-lite"/>
    </source>
</evidence>
<proteinExistence type="predicted"/>
<feature type="compositionally biased region" description="Low complexity" evidence="1">
    <location>
        <begin position="363"/>
        <end position="373"/>
    </location>
</feature>
<accession>A0AAF0YD46</accession>